<dbReference type="RefSeq" id="YP_009006650.1">
    <property type="nucleotide sequence ID" value="NC_023572.1"/>
</dbReference>
<dbReference type="GO" id="GO:0000287">
    <property type="term" value="F:magnesium ion binding"/>
    <property type="evidence" value="ECO:0007669"/>
    <property type="project" value="InterPro"/>
</dbReference>
<organism evidence="1 2">
    <name type="scientific">Mycobacterium phage MichelleMyBell</name>
    <dbReference type="NCBI Taxonomy" id="1445726"/>
    <lineage>
        <taxon>Viruses</taxon>
        <taxon>Duplodnaviria</taxon>
        <taxon>Heunggongvirae</taxon>
        <taxon>Uroviricota</taxon>
        <taxon>Caudoviricetes</taxon>
        <taxon>Nclasvirinae</taxon>
        <taxon>Charlievirus</taxon>
        <taxon>Charlievirus michellemybell</taxon>
    </lineage>
</organism>
<accession>W0LKB6</accession>
<dbReference type="KEGG" id="vg:18503533"/>
<evidence type="ECO:0000313" key="1">
    <source>
        <dbReference type="EMBL" id="AHG24370.1"/>
    </source>
</evidence>
<dbReference type="InterPro" id="IPR008822">
    <property type="entry name" value="Endonuclease_RusA-like"/>
</dbReference>
<evidence type="ECO:0000313" key="2">
    <source>
        <dbReference type="Proteomes" id="UP000019120"/>
    </source>
</evidence>
<proteinExistence type="predicted"/>
<dbReference type="GO" id="GO:0006310">
    <property type="term" value="P:DNA recombination"/>
    <property type="evidence" value="ECO:0007669"/>
    <property type="project" value="InterPro"/>
</dbReference>
<dbReference type="SUPFAM" id="SSF103084">
    <property type="entry name" value="Holliday junction resolvase RusA"/>
    <property type="match status" value="1"/>
</dbReference>
<sequence>MTTTALLDSSTPVVFFVPGRAAPQGSKRHVGGGVLVESSKEVGPWRERVALAAHAAMAGRPMFGGAVTVHLSFVLPRPKSAPKSRTPAAVKRPDVDKLARACLDAITDVVIPDDSQVIGLVAYKRLAEAGEVAGVQIKIEGDA</sequence>
<name>W0LKB6_9CAUD</name>
<reference evidence="1 2" key="1">
    <citation type="submission" date="2013-12" db="EMBL/GenBank/DDBJ databases">
        <authorList>
            <person name="Ahn M."/>
            <person name="Bryant J."/>
            <person name="Carlin L."/>
            <person name="Curry R.E."/>
            <person name="Curtis L."/>
            <person name="Dasilva T."/>
            <person name="Hackel J."/>
            <person name="Hulass C."/>
            <person name="Jeanty D."/>
            <person name="McComb C."/>
            <person name="Morgan Y."/>
            <person name="Schaller J."/>
            <person name="Teti M."/>
            <person name="Van Tongel V."/>
            <person name="Park P.J."/>
            <person name="Washington J.M."/>
            <person name="Bradley K.W."/>
            <person name="Clarke D.Q."/>
            <person name="Lewis M.F."/>
            <person name="Barker L.P."/>
            <person name="Bailey C."/>
            <person name="Asai D.J."/>
            <person name="Garber M.L."/>
            <person name="Bowman C.A."/>
            <person name="Russell D.A."/>
            <person name="Pope W.H."/>
            <person name="Jacobs-Sera D."/>
            <person name="Hendrix R.W."/>
            <person name="Hatfull G.F."/>
        </authorList>
    </citation>
    <scope>NUCLEOTIDE SEQUENCE [LARGE SCALE GENOMIC DNA]</scope>
</reference>
<dbReference type="Gene3D" id="3.30.1330.70">
    <property type="entry name" value="Holliday junction resolvase RusA"/>
    <property type="match status" value="1"/>
</dbReference>
<dbReference type="Pfam" id="PF05866">
    <property type="entry name" value="RusA"/>
    <property type="match status" value="1"/>
</dbReference>
<dbReference type="GO" id="GO:0006281">
    <property type="term" value="P:DNA repair"/>
    <property type="evidence" value="ECO:0007669"/>
    <property type="project" value="InterPro"/>
</dbReference>
<dbReference type="OrthoDB" id="9350at10239"/>
<keyword evidence="2" id="KW-1185">Reference proteome</keyword>
<dbReference type="InterPro" id="IPR036614">
    <property type="entry name" value="RusA-like_sf"/>
</dbReference>
<dbReference type="Proteomes" id="UP000019120">
    <property type="component" value="Segment"/>
</dbReference>
<gene>
    <name evidence="1" type="primary">49</name>
    <name evidence="1" type="ORF">PBI_MICHELLEMYBELL_49</name>
</gene>
<protein>
    <submittedName>
        <fullName evidence="1">RusA-like resolvase</fullName>
    </submittedName>
</protein>
<dbReference type="EMBL" id="KF986246">
    <property type="protein sequence ID" value="AHG24370.1"/>
    <property type="molecule type" value="Genomic_DNA"/>
</dbReference>
<dbReference type="GeneID" id="18503533"/>